<feature type="domain" description="DUF7587" evidence="2">
    <location>
        <begin position="303"/>
        <end position="443"/>
    </location>
</feature>
<evidence type="ECO:0000259" key="2">
    <source>
        <dbReference type="Pfam" id="PF24494"/>
    </source>
</evidence>
<reference evidence="4" key="1">
    <citation type="journal article" date="2014" name="Genome Announc.">
        <title>Draft genome sequence of the formaldehyde-resistant fungus Byssochlamys spectabilis No. 5 (anamorph Paecilomyces variotii No. 5) (NBRC109023).</title>
        <authorList>
            <person name="Oka T."/>
            <person name="Ekino K."/>
            <person name="Fukuda K."/>
            <person name="Nomura Y."/>
        </authorList>
    </citation>
    <scope>NUCLEOTIDE SEQUENCE [LARGE SCALE GENOMIC DNA]</scope>
    <source>
        <strain evidence="4">No. 5 / NBRC 109023</strain>
    </source>
</reference>
<dbReference type="InterPro" id="IPR056009">
    <property type="entry name" value="DUF7587"/>
</dbReference>
<dbReference type="HOGENOM" id="CLU_433428_0_0_1"/>
<name>V5FCY4_BYSSN</name>
<feature type="compositionally biased region" description="Polar residues" evidence="1">
    <location>
        <begin position="230"/>
        <end position="242"/>
    </location>
</feature>
<feature type="region of interest" description="Disordered" evidence="1">
    <location>
        <begin position="212"/>
        <end position="242"/>
    </location>
</feature>
<dbReference type="AlphaFoldDB" id="V5FCY4"/>
<organism evidence="3 4">
    <name type="scientific">Byssochlamys spectabilis (strain No. 5 / NBRC 109023)</name>
    <name type="common">Paecilomyces variotii</name>
    <dbReference type="NCBI Taxonomy" id="1356009"/>
    <lineage>
        <taxon>Eukaryota</taxon>
        <taxon>Fungi</taxon>
        <taxon>Dikarya</taxon>
        <taxon>Ascomycota</taxon>
        <taxon>Pezizomycotina</taxon>
        <taxon>Eurotiomycetes</taxon>
        <taxon>Eurotiomycetidae</taxon>
        <taxon>Eurotiales</taxon>
        <taxon>Thermoascaceae</taxon>
        <taxon>Paecilomyces</taxon>
    </lineage>
</organism>
<feature type="compositionally biased region" description="Basic and acidic residues" evidence="1">
    <location>
        <begin position="618"/>
        <end position="629"/>
    </location>
</feature>
<proteinExistence type="predicted"/>
<dbReference type="eggNOG" id="ENOG502SXGW">
    <property type="taxonomic scope" value="Eukaryota"/>
</dbReference>
<feature type="compositionally biased region" description="Acidic residues" evidence="1">
    <location>
        <begin position="563"/>
        <end position="605"/>
    </location>
</feature>
<keyword evidence="4" id="KW-1185">Reference proteome</keyword>
<dbReference type="Pfam" id="PF24494">
    <property type="entry name" value="DUF7587"/>
    <property type="match status" value="1"/>
</dbReference>
<sequence length="766" mass="86515">MQASGPSFRRGLTQMISREVPSTHRTDSTENETYPVEIPHKKGPQNKWTTEQHELLCCCCAFFELSGREIEHIFKVVFRDHLDACGFKNETGPKWTTLNAQWHDLRAKASRIWSSVHIDTQFNERYERWGEVLKAIKNTTRDLNIPVAEKYIPADKRLFGRRAKGSSGSGRQSAVQSSFWMSYESSSLRCATQQSKNSRVEASLPVKAFSNVENTEMIPRGRRQRKDRNQQTLTQNSNETQDTSVFPIMEPLCTAGGKKCVFCFKEGTENFDTVSSTDEPIIDEPIIDQAASEITTPSATPEIPKTLYRFFNVDSQGWNSPNGFTAGYFMEHGGQVRDPTEYSPAEFDCMFENHVRWRKVRTPFISTFSTLLYTIHRALKNLEGASVAVIDSTNIDRAIFSASDLIQERNLRISRYYRGTAEYLIWGSIPIEAIAATFKISALQQIAERHSDIAVLLQLDKIAASRTCRSDLWGQLSKGPGRIDKKHGLMIGRLLQMLQIPANLGIDFATSIAASWKFQDGPTLDYIEGVKMACGWPLASPVNIYNDLAPREVVPSSDSSDNNNEEEEDEEEEDEEEEEEEEEESFLIVMDDEGGQDNSDDDDDIVITTPCPSPRPRRPLDVAIPKKDSSPLQLPTPNLSSPVMKFFNSSTGTWSANQDGIHVDVFNPETRVWSPLAEQLFSSRHTSPGQSRESAIIIIDDTDDDEKKNYSIVENSQQAECKGEDNDTDTTMTDVMAEYVIVEPRGLQRDRFARERAHINNTMGFH</sequence>
<dbReference type="InParanoid" id="V5FCY4"/>
<protein>
    <recommendedName>
        <fullName evidence="2">DUF7587 domain-containing protein</fullName>
    </recommendedName>
</protein>
<comment type="caution">
    <text evidence="3">The sequence shown here is derived from an EMBL/GenBank/DDBJ whole genome shotgun (WGS) entry which is preliminary data.</text>
</comment>
<feature type="region of interest" description="Disordered" evidence="1">
    <location>
        <begin position="552"/>
        <end position="637"/>
    </location>
</feature>
<gene>
    <name evidence="3" type="ORF">PVAR5_3608</name>
</gene>
<evidence type="ECO:0000313" key="4">
    <source>
        <dbReference type="Proteomes" id="UP000018001"/>
    </source>
</evidence>
<evidence type="ECO:0000313" key="3">
    <source>
        <dbReference type="EMBL" id="GAD94974.1"/>
    </source>
</evidence>
<evidence type="ECO:0000256" key="1">
    <source>
        <dbReference type="SAM" id="MobiDB-lite"/>
    </source>
</evidence>
<feature type="region of interest" description="Disordered" evidence="1">
    <location>
        <begin position="1"/>
        <end position="39"/>
    </location>
</feature>
<dbReference type="OrthoDB" id="5397734at2759"/>
<accession>V5FCY4</accession>
<dbReference type="Proteomes" id="UP000018001">
    <property type="component" value="Unassembled WGS sequence"/>
</dbReference>
<dbReference type="EMBL" id="BAUL01000107">
    <property type="protein sequence ID" value="GAD94974.1"/>
    <property type="molecule type" value="Genomic_DNA"/>
</dbReference>